<dbReference type="NCBIfam" id="NF040495">
    <property type="entry name" value="tranport_ArsG"/>
    <property type="match status" value="1"/>
</dbReference>
<dbReference type="Proteomes" id="UP000284243">
    <property type="component" value="Unassembled WGS sequence"/>
</dbReference>
<evidence type="ECO:0000313" key="5">
    <source>
        <dbReference type="EMBL" id="RGV19931.1"/>
    </source>
</evidence>
<feature type="transmembrane region" description="Helical" evidence="1">
    <location>
        <begin position="172"/>
        <end position="193"/>
    </location>
</feature>
<dbReference type="PANTHER" id="PTHR31272:SF4">
    <property type="entry name" value="CYTOCHROME C-TYPE BIOGENESIS PROTEIN HI_1454-RELATED"/>
    <property type="match status" value="1"/>
</dbReference>
<gene>
    <name evidence="5" type="ORF">DWW24_17135</name>
    <name evidence="4" type="ORF">DWW57_03935</name>
    <name evidence="3" type="ORF">L0P03_17270</name>
</gene>
<protein>
    <submittedName>
        <fullName evidence="3">Aromatic aminobenezylarsenical efflux permease ArsG family transporter</fullName>
    </submittedName>
    <submittedName>
        <fullName evidence="4">Sulfite exporter TauE/SafE family protein</fullName>
    </submittedName>
</protein>
<dbReference type="EMBL" id="JAKNDN010000039">
    <property type="protein sequence ID" value="MCG4961579.1"/>
    <property type="molecule type" value="Genomic_DNA"/>
</dbReference>
<evidence type="ECO:0000313" key="3">
    <source>
        <dbReference type="EMBL" id="MCG4961579.1"/>
    </source>
</evidence>
<sequence length="234" mass="25657">MESPDILMNSGLPVVTAFVLGLLTAISPCPLATNITAIGFISRDIGNRKRIFRNGLLYTLGRIITYTVLGLLVIPILREGASMFAIQKGISQWGEWIISPLLLLTGGFMLWGQRLNLPKFGFSGDNEKLQNLKGGVGSLTLGILFALAFCPTSGVFYFGLLIPMAAISTGGMWFPVVFAVATALPVAVVAWLLAYSIAGIGRFYNRLQVFERWMRRIVGWLFTGTGLYYLIRLL</sequence>
<keyword evidence="1" id="KW-1133">Transmembrane helix</keyword>
<feature type="transmembrane region" description="Helical" evidence="1">
    <location>
        <begin position="97"/>
        <end position="115"/>
    </location>
</feature>
<keyword evidence="1" id="KW-0812">Transmembrane</keyword>
<evidence type="ECO:0000313" key="6">
    <source>
        <dbReference type="Proteomes" id="UP000283426"/>
    </source>
</evidence>
<evidence type="ECO:0000259" key="2">
    <source>
        <dbReference type="Pfam" id="PF13386"/>
    </source>
</evidence>
<feature type="transmembrane region" description="Helical" evidence="1">
    <location>
        <begin position="56"/>
        <end position="77"/>
    </location>
</feature>
<dbReference type="InterPro" id="IPR051790">
    <property type="entry name" value="Cytochrome_c-biogenesis_DsbD"/>
</dbReference>
<evidence type="ECO:0000313" key="4">
    <source>
        <dbReference type="EMBL" id="RGU58208.1"/>
    </source>
</evidence>
<feature type="transmembrane region" description="Helical" evidence="1">
    <location>
        <begin position="12"/>
        <end position="35"/>
    </location>
</feature>
<dbReference type="Pfam" id="PF13386">
    <property type="entry name" value="DsbD_2"/>
    <property type="match status" value="1"/>
</dbReference>
<organism evidence="4 7">
    <name type="scientific">Odoribacter splanchnicus</name>
    <dbReference type="NCBI Taxonomy" id="28118"/>
    <lineage>
        <taxon>Bacteria</taxon>
        <taxon>Pseudomonadati</taxon>
        <taxon>Bacteroidota</taxon>
        <taxon>Bacteroidia</taxon>
        <taxon>Bacteroidales</taxon>
        <taxon>Odoribacteraceae</taxon>
        <taxon>Odoribacter</taxon>
    </lineage>
</organism>
<feature type="transmembrane region" description="Helical" evidence="1">
    <location>
        <begin position="136"/>
        <end position="160"/>
    </location>
</feature>
<dbReference type="Proteomes" id="UP000283426">
    <property type="component" value="Unassembled WGS sequence"/>
</dbReference>
<dbReference type="EMBL" id="QRYC01000003">
    <property type="protein sequence ID" value="RGU58208.1"/>
    <property type="molecule type" value="Genomic_DNA"/>
</dbReference>
<dbReference type="RefSeq" id="WP_022159813.1">
    <property type="nucleotide sequence ID" value="NZ_CABJFF010000003.1"/>
</dbReference>
<feature type="transmembrane region" description="Helical" evidence="1">
    <location>
        <begin position="213"/>
        <end position="231"/>
    </location>
</feature>
<name>A0A412TWF8_9BACT</name>
<dbReference type="AlphaFoldDB" id="A0A412TWF8"/>
<reference evidence="3" key="2">
    <citation type="submission" date="2022-01" db="EMBL/GenBank/DDBJ databases">
        <title>Collection of gut derived symbiotic bacterial strains cultured from healthy donors.</title>
        <authorList>
            <person name="Lin H."/>
            <person name="Kohout C."/>
            <person name="Waligurski E."/>
            <person name="Pamer E.G."/>
        </authorList>
    </citation>
    <scope>NUCLEOTIDE SEQUENCE</scope>
    <source>
        <strain evidence="3">DFI.1.149</strain>
    </source>
</reference>
<keyword evidence="1" id="KW-0472">Membrane</keyword>
<evidence type="ECO:0000256" key="1">
    <source>
        <dbReference type="SAM" id="Phobius"/>
    </source>
</evidence>
<comment type="caution">
    <text evidence="4">The sequence shown here is derived from an EMBL/GenBank/DDBJ whole genome shotgun (WGS) entry which is preliminary data.</text>
</comment>
<feature type="domain" description="Urease accessory protein UreH-like transmembrane" evidence="2">
    <location>
        <begin position="16"/>
        <end position="227"/>
    </location>
</feature>
<evidence type="ECO:0000313" key="7">
    <source>
        <dbReference type="Proteomes" id="UP000284243"/>
    </source>
</evidence>
<dbReference type="Proteomes" id="UP001199750">
    <property type="component" value="Unassembled WGS sequence"/>
</dbReference>
<dbReference type="PANTHER" id="PTHR31272">
    <property type="entry name" value="CYTOCHROME C-TYPE BIOGENESIS PROTEIN HI_1454-RELATED"/>
    <property type="match status" value="1"/>
</dbReference>
<dbReference type="InterPro" id="IPR039447">
    <property type="entry name" value="UreH-like_TM_dom"/>
</dbReference>
<reference evidence="6 7" key="1">
    <citation type="submission" date="2018-08" db="EMBL/GenBank/DDBJ databases">
        <title>A genome reference for cultivated species of the human gut microbiota.</title>
        <authorList>
            <person name="Zou Y."/>
            <person name="Xue W."/>
            <person name="Luo G."/>
        </authorList>
    </citation>
    <scope>NUCLEOTIDE SEQUENCE [LARGE SCALE GENOMIC DNA]</scope>
    <source>
        <strain evidence="5 6">AF14-6AC</strain>
        <strain evidence="4 7">AF16-14</strain>
    </source>
</reference>
<dbReference type="EMBL" id="QRYW01000044">
    <property type="protein sequence ID" value="RGV19931.1"/>
    <property type="molecule type" value="Genomic_DNA"/>
</dbReference>
<proteinExistence type="predicted"/>
<accession>A0A412TWF8</accession>